<evidence type="ECO:0000313" key="3">
    <source>
        <dbReference type="EMBL" id="KAH8092603.1"/>
    </source>
</evidence>
<evidence type="ECO:0000313" key="4">
    <source>
        <dbReference type="Proteomes" id="UP000813824"/>
    </source>
</evidence>
<dbReference type="InterPro" id="IPR045339">
    <property type="entry name" value="DUF6534"/>
</dbReference>
<keyword evidence="4" id="KW-1185">Reference proteome</keyword>
<organism evidence="3 4">
    <name type="scientific">Cristinia sonorae</name>
    <dbReference type="NCBI Taxonomy" id="1940300"/>
    <lineage>
        <taxon>Eukaryota</taxon>
        <taxon>Fungi</taxon>
        <taxon>Dikarya</taxon>
        <taxon>Basidiomycota</taxon>
        <taxon>Agaricomycotina</taxon>
        <taxon>Agaricomycetes</taxon>
        <taxon>Agaricomycetidae</taxon>
        <taxon>Agaricales</taxon>
        <taxon>Pleurotineae</taxon>
        <taxon>Stephanosporaceae</taxon>
        <taxon>Cristinia</taxon>
    </lineage>
</organism>
<dbReference type="Proteomes" id="UP000813824">
    <property type="component" value="Unassembled WGS sequence"/>
</dbReference>
<keyword evidence="1" id="KW-1133">Transmembrane helix</keyword>
<gene>
    <name evidence="3" type="ORF">BXZ70DRAFT_447186</name>
</gene>
<dbReference type="EMBL" id="JAEVFJ010000031">
    <property type="protein sequence ID" value="KAH8092603.1"/>
    <property type="molecule type" value="Genomic_DNA"/>
</dbReference>
<dbReference type="PANTHER" id="PTHR40465:SF1">
    <property type="entry name" value="DUF6534 DOMAIN-CONTAINING PROTEIN"/>
    <property type="match status" value="1"/>
</dbReference>
<dbReference type="AlphaFoldDB" id="A0A8K0UIY2"/>
<evidence type="ECO:0000259" key="2">
    <source>
        <dbReference type="Pfam" id="PF20152"/>
    </source>
</evidence>
<feature type="transmembrane region" description="Helical" evidence="1">
    <location>
        <begin position="146"/>
        <end position="167"/>
    </location>
</feature>
<feature type="transmembrane region" description="Helical" evidence="1">
    <location>
        <begin position="52"/>
        <end position="71"/>
    </location>
</feature>
<feature type="transmembrane region" description="Helical" evidence="1">
    <location>
        <begin position="187"/>
        <end position="209"/>
    </location>
</feature>
<dbReference type="PANTHER" id="PTHR40465">
    <property type="entry name" value="CHROMOSOME 1, WHOLE GENOME SHOTGUN SEQUENCE"/>
    <property type="match status" value="1"/>
</dbReference>
<comment type="caution">
    <text evidence="3">The sequence shown here is derived from an EMBL/GenBank/DDBJ whole genome shotgun (WGS) entry which is preliminary data.</text>
</comment>
<accession>A0A8K0UIY2</accession>
<dbReference type="OrthoDB" id="2536347at2759"/>
<feature type="domain" description="DUF6534" evidence="2">
    <location>
        <begin position="152"/>
        <end position="238"/>
    </location>
</feature>
<name>A0A8K0UIY2_9AGAR</name>
<reference evidence="3" key="1">
    <citation type="journal article" date="2021" name="New Phytol.">
        <title>Evolutionary innovations through gain and loss of genes in the ectomycorrhizal Boletales.</title>
        <authorList>
            <person name="Wu G."/>
            <person name="Miyauchi S."/>
            <person name="Morin E."/>
            <person name="Kuo A."/>
            <person name="Drula E."/>
            <person name="Varga T."/>
            <person name="Kohler A."/>
            <person name="Feng B."/>
            <person name="Cao Y."/>
            <person name="Lipzen A."/>
            <person name="Daum C."/>
            <person name="Hundley H."/>
            <person name="Pangilinan J."/>
            <person name="Johnson J."/>
            <person name="Barry K."/>
            <person name="LaButti K."/>
            <person name="Ng V."/>
            <person name="Ahrendt S."/>
            <person name="Min B."/>
            <person name="Choi I.G."/>
            <person name="Park H."/>
            <person name="Plett J.M."/>
            <person name="Magnuson J."/>
            <person name="Spatafora J.W."/>
            <person name="Nagy L.G."/>
            <person name="Henrissat B."/>
            <person name="Grigoriev I.V."/>
            <person name="Yang Z.L."/>
            <person name="Xu J."/>
            <person name="Martin F.M."/>
        </authorList>
    </citation>
    <scope>NUCLEOTIDE SEQUENCE</scope>
    <source>
        <strain evidence="3">KKN 215</strain>
    </source>
</reference>
<keyword evidence="1" id="KW-0812">Transmembrane</keyword>
<feature type="transmembrane region" description="Helical" evidence="1">
    <location>
        <begin position="91"/>
        <end position="109"/>
    </location>
</feature>
<sequence length="311" mass="33881">MSAPPELPPIPPIIAQLTGPLLLGHLFNWGLFGALTVQVYIYYLAFPKDRTLSKAIVAFTYTVEILQTVLSTRDAFRNFGTGWGNMNDLNAVGWLWFSVPVLGSIISCLGQVFYAWRIWILSQHGAIAHIIGVFSEVQIRGYKTTIIWLGGTAVCDIIIAISMIYYLQKSKTGFKQTTALLSKFIRITVETGLICATFAILDLALFLAFKENNYHLAPSIALSKLYSNSLLVVFNARVTIAGGRNGEALTGLESGSAFRSGATTQARSYRPTVSNHAVSGINVEITQVQDVDPDDVPIGMKDVSFLPAGSP</sequence>
<keyword evidence="1" id="KW-0472">Membrane</keyword>
<dbReference type="Pfam" id="PF20152">
    <property type="entry name" value="DUF6534"/>
    <property type="match status" value="1"/>
</dbReference>
<evidence type="ECO:0000256" key="1">
    <source>
        <dbReference type="SAM" id="Phobius"/>
    </source>
</evidence>
<protein>
    <recommendedName>
        <fullName evidence="2">DUF6534 domain-containing protein</fullName>
    </recommendedName>
</protein>
<feature type="transmembrane region" description="Helical" evidence="1">
    <location>
        <begin position="26"/>
        <end position="45"/>
    </location>
</feature>
<proteinExistence type="predicted"/>